<feature type="compositionally biased region" description="Low complexity" evidence="2">
    <location>
        <begin position="291"/>
        <end position="306"/>
    </location>
</feature>
<evidence type="ECO:0000256" key="1">
    <source>
        <dbReference type="SAM" id="Coils"/>
    </source>
</evidence>
<reference evidence="3" key="1">
    <citation type="submission" date="2022-03" db="EMBL/GenBank/DDBJ databases">
        <title>Draft genome sequence of Aduncisulcus paluster, a free-living microaerophilic Fornicata.</title>
        <authorList>
            <person name="Yuyama I."/>
            <person name="Kume K."/>
            <person name="Tamura T."/>
            <person name="Inagaki Y."/>
            <person name="Hashimoto T."/>
        </authorList>
    </citation>
    <scope>NUCLEOTIDE SEQUENCE</scope>
    <source>
        <strain evidence="3">NY0171</strain>
    </source>
</reference>
<accession>A0ABQ5KSA9</accession>
<feature type="compositionally biased region" description="Gly residues" evidence="2">
    <location>
        <begin position="513"/>
        <end position="526"/>
    </location>
</feature>
<dbReference type="Proteomes" id="UP001057375">
    <property type="component" value="Unassembled WGS sequence"/>
</dbReference>
<keyword evidence="1" id="KW-0175">Coiled coil</keyword>
<feature type="region of interest" description="Disordered" evidence="2">
    <location>
        <begin position="205"/>
        <end position="228"/>
    </location>
</feature>
<feature type="region of interest" description="Disordered" evidence="2">
    <location>
        <begin position="244"/>
        <end position="310"/>
    </location>
</feature>
<comment type="caution">
    <text evidence="3">The sequence shown here is derived from an EMBL/GenBank/DDBJ whole genome shotgun (WGS) entry which is preliminary data.</text>
</comment>
<dbReference type="EMBL" id="BQXS01010971">
    <property type="protein sequence ID" value="GKT35352.1"/>
    <property type="molecule type" value="Genomic_DNA"/>
</dbReference>
<feature type="region of interest" description="Disordered" evidence="2">
    <location>
        <begin position="441"/>
        <end position="460"/>
    </location>
</feature>
<protein>
    <submittedName>
        <fullName evidence="3">Uncharacterized protein</fullName>
    </submittedName>
</protein>
<gene>
    <name evidence="3" type="ORF">ADUPG1_008527</name>
</gene>
<feature type="region of interest" description="Disordered" evidence="2">
    <location>
        <begin position="467"/>
        <end position="527"/>
    </location>
</feature>
<sequence>MTSSFLKTKALLQKIAPDPAIGGPKPETMIHSWKSNPHHNLLHLAGRNRIYAFRPDLDEEHGKRVAQRKKKEEKAEIEKRQRLLANRAVLREKLHKKRESRVNLEVSIGTPRTLRAYRLASQGNSRTAVRCKPSIPPRAFTAPLGPINRTKSSRDVSTDDTRDSHRDDRLPLTVGHDHQGYEYIEEDGRMVGMYEQDNRTMATTMAGRTDGAGNDYDEGFEEDEGEEMRKLRASKYRYDSRSRLFSASSDGSSSPSHRSTGGSARARMERTGEQGSGLAHRTTDQQHQYGSSSSSSSSSSASIHSSAYPTIQLEPSPYEIELELRQLKRAAEYERQDRVRESLRGDFYHRQALRAMLSQKAGQGLTQEEEKQVVKFLDFTHRVDMRPLTTGSMVESPTATTGTLGDVIKYPSKSMNYSHSLGNNAIGSIGIGSCDVGGDRSCRTTDQQHHHKPSSNTSYIASTLTSTAPAPAVGSPKEGGRRMGSGLSQTYSGTVPVITRTSPRTGSMHGQRGAAGAGGGAGGGGVSAQRLSQGDLFLARGNSNGGNGRGIVVEEDLEGGLERDAALEHEDSALHSTSALSRGIEKLFSAKIPPDPTSIKCAPIRNRTPQYGQVRKNAKIIVERRSRGDLPCSAGRSIQSRRHARACYGHVISEWGEKKEKEKARKSEEMMKLAKIEQERRRKYLMEKEESERELKESIKEFEDRLMLRRINDGARLDYEGVSGIGTDL</sequence>
<feature type="compositionally biased region" description="Low complexity" evidence="2">
    <location>
        <begin position="244"/>
        <end position="263"/>
    </location>
</feature>
<organism evidence="3 4">
    <name type="scientific">Aduncisulcus paluster</name>
    <dbReference type="NCBI Taxonomy" id="2918883"/>
    <lineage>
        <taxon>Eukaryota</taxon>
        <taxon>Metamonada</taxon>
        <taxon>Carpediemonas-like organisms</taxon>
        <taxon>Aduncisulcus</taxon>
    </lineage>
</organism>
<name>A0ABQ5KSA9_9EUKA</name>
<feature type="region of interest" description="Disordered" evidence="2">
    <location>
        <begin position="125"/>
        <end position="175"/>
    </location>
</feature>
<feature type="coiled-coil region" evidence="1">
    <location>
        <begin position="659"/>
        <end position="705"/>
    </location>
</feature>
<feature type="compositionally biased region" description="Basic and acidic residues" evidence="2">
    <location>
        <begin position="152"/>
        <end position="175"/>
    </location>
</feature>
<evidence type="ECO:0000313" key="3">
    <source>
        <dbReference type="EMBL" id="GKT35352.1"/>
    </source>
</evidence>
<proteinExistence type="predicted"/>
<evidence type="ECO:0000256" key="2">
    <source>
        <dbReference type="SAM" id="MobiDB-lite"/>
    </source>
</evidence>
<keyword evidence="4" id="KW-1185">Reference proteome</keyword>
<feature type="compositionally biased region" description="Acidic residues" evidence="2">
    <location>
        <begin position="215"/>
        <end position="226"/>
    </location>
</feature>
<evidence type="ECO:0000313" key="4">
    <source>
        <dbReference type="Proteomes" id="UP001057375"/>
    </source>
</evidence>
<feature type="compositionally biased region" description="Polar residues" evidence="2">
    <location>
        <begin position="486"/>
        <end position="505"/>
    </location>
</feature>